<keyword evidence="2" id="KW-1185">Reference proteome</keyword>
<comment type="caution">
    <text evidence="1">The sequence shown here is derived from an EMBL/GenBank/DDBJ whole genome shotgun (WGS) entry which is preliminary data.</text>
</comment>
<dbReference type="Proteomes" id="UP001560267">
    <property type="component" value="Unassembled WGS sequence"/>
</dbReference>
<evidence type="ECO:0000313" key="1">
    <source>
        <dbReference type="EMBL" id="MEX6430450.1"/>
    </source>
</evidence>
<evidence type="ECO:0008006" key="3">
    <source>
        <dbReference type="Google" id="ProtNLM"/>
    </source>
</evidence>
<name>A0ABV3Y4W6_9ACTN</name>
<reference evidence="1 2" key="1">
    <citation type="submission" date="2024-07" db="EMBL/GenBank/DDBJ databases">
        <title>Draft Genome Sequence of Ferrimicrobium acidiphilum Strain YE2023, Isolated from a Pulp of Bioleach Reactor.</title>
        <authorList>
            <person name="Elkina Y.A."/>
            <person name="Bulaeva A.G."/>
            <person name="Beletsky A.V."/>
            <person name="Mardanov A.V."/>
        </authorList>
    </citation>
    <scope>NUCLEOTIDE SEQUENCE [LARGE SCALE GENOMIC DNA]</scope>
    <source>
        <strain evidence="1 2">YE2023</strain>
    </source>
</reference>
<dbReference type="EMBL" id="JBFSHR010000054">
    <property type="protein sequence ID" value="MEX6430450.1"/>
    <property type="molecule type" value="Genomic_DNA"/>
</dbReference>
<protein>
    <recommendedName>
        <fullName evidence="3">Polyketide cyclase / dehydrase and lipid transport</fullName>
    </recommendedName>
</protein>
<organism evidence="1 2">
    <name type="scientific">Ferrimicrobium acidiphilum</name>
    <dbReference type="NCBI Taxonomy" id="121039"/>
    <lineage>
        <taxon>Bacteria</taxon>
        <taxon>Bacillati</taxon>
        <taxon>Actinomycetota</taxon>
        <taxon>Acidimicrobiia</taxon>
        <taxon>Acidimicrobiales</taxon>
        <taxon>Acidimicrobiaceae</taxon>
        <taxon>Ferrimicrobium</taxon>
    </lineage>
</organism>
<gene>
    <name evidence="1" type="ORF">AB6A68_11500</name>
</gene>
<accession>A0ABV3Y4W6</accession>
<proteinExistence type="predicted"/>
<evidence type="ECO:0000313" key="2">
    <source>
        <dbReference type="Proteomes" id="UP001560267"/>
    </source>
</evidence>
<sequence>MINYADGDAPSGGNGPPVRFVRDFVDLEIDWQTAALQIARHPSDWLGELVTGTRDSQSPVQARMGLRAARIFGASVVVTLAAPSRSHDSVIFPITWAPASGSRLLPTFEGTLGISRLETDASQLWLEGTYRAPLGRPGQLIDQAVFHRLADSSIRGFLLRLARSLQNNPKE</sequence>
<dbReference type="RefSeq" id="WP_298405306.1">
    <property type="nucleotide sequence ID" value="NZ_JBFSHR010000054.1"/>
</dbReference>